<evidence type="ECO:0008006" key="5">
    <source>
        <dbReference type="Google" id="ProtNLM"/>
    </source>
</evidence>
<dbReference type="RefSeq" id="WP_189827892.1">
    <property type="nucleotide sequence ID" value="NZ_BMVC01000020.1"/>
</dbReference>
<accession>A0A919CES3</accession>
<feature type="region of interest" description="Disordered" evidence="1">
    <location>
        <begin position="56"/>
        <end position="116"/>
    </location>
</feature>
<reference evidence="3" key="2">
    <citation type="submission" date="2020-09" db="EMBL/GenBank/DDBJ databases">
        <authorList>
            <person name="Sun Q."/>
            <person name="Ohkuma M."/>
        </authorList>
    </citation>
    <scope>NUCLEOTIDE SEQUENCE</scope>
    <source>
        <strain evidence="3">JCM 4637</strain>
    </source>
</reference>
<proteinExistence type="predicted"/>
<comment type="caution">
    <text evidence="3">The sequence shown here is derived from an EMBL/GenBank/DDBJ whole genome shotgun (WGS) entry which is preliminary data.</text>
</comment>
<dbReference type="Proteomes" id="UP000638353">
    <property type="component" value="Unassembled WGS sequence"/>
</dbReference>
<feature type="compositionally biased region" description="Basic and acidic residues" evidence="1">
    <location>
        <begin position="63"/>
        <end position="77"/>
    </location>
</feature>
<evidence type="ECO:0000256" key="2">
    <source>
        <dbReference type="SAM" id="SignalP"/>
    </source>
</evidence>
<evidence type="ECO:0000313" key="4">
    <source>
        <dbReference type="Proteomes" id="UP000638353"/>
    </source>
</evidence>
<reference evidence="3" key="1">
    <citation type="journal article" date="2014" name="Int. J. Syst. Evol. Microbiol.">
        <title>Complete genome sequence of Corynebacterium casei LMG S-19264T (=DSM 44701T), isolated from a smear-ripened cheese.</title>
        <authorList>
            <consortium name="US DOE Joint Genome Institute (JGI-PGF)"/>
            <person name="Walter F."/>
            <person name="Albersmeier A."/>
            <person name="Kalinowski J."/>
            <person name="Ruckert C."/>
        </authorList>
    </citation>
    <scope>NUCLEOTIDE SEQUENCE</scope>
    <source>
        <strain evidence="3">JCM 4637</strain>
    </source>
</reference>
<feature type="signal peptide" evidence="2">
    <location>
        <begin position="1"/>
        <end position="26"/>
    </location>
</feature>
<feature type="chain" id="PRO_5037149141" description="LPXTG cell wall anchor domain-containing protein" evidence="2">
    <location>
        <begin position="27"/>
        <end position="147"/>
    </location>
</feature>
<evidence type="ECO:0000256" key="1">
    <source>
        <dbReference type="SAM" id="MobiDB-lite"/>
    </source>
</evidence>
<name>A0A919CES3_9ACTN</name>
<organism evidence="3 4">
    <name type="scientific">Streptomyces finlayi</name>
    <dbReference type="NCBI Taxonomy" id="67296"/>
    <lineage>
        <taxon>Bacteria</taxon>
        <taxon>Bacillati</taxon>
        <taxon>Actinomycetota</taxon>
        <taxon>Actinomycetes</taxon>
        <taxon>Kitasatosporales</taxon>
        <taxon>Streptomycetaceae</taxon>
        <taxon>Streptomyces</taxon>
    </lineage>
</organism>
<protein>
    <recommendedName>
        <fullName evidence="5">LPXTG cell wall anchor domain-containing protein</fullName>
    </recommendedName>
</protein>
<sequence length="147" mass="14918">MRSLKIAAGTALATTALLFAAPTASAADTQCDPATAAAMEAESAYKAAVSDYQKQIDAGGHPGKAEQDNVDQLKQKADSTASEAQRICGDTTMDPSKKQTHPRGAMHTGVGGTSESDNTQTVLGIGAAGVLAACVLVAGRRRGDDRG</sequence>
<dbReference type="EMBL" id="BMVC01000020">
    <property type="protein sequence ID" value="GHD13834.1"/>
    <property type="molecule type" value="Genomic_DNA"/>
</dbReference>
<dbReference type="AlphaFoldDB" id="A0A919CES3"/>
<gene>
    <name evidence="3" type="ORF">GCM10010334_72500</name>
</gene>
<keyword evidence="2" id="KW-0732">Signal</keyword>
<evidence type="ECO:0000313" key="3">
    <source>
        <dbReference type="EMBL" id="GHD13834.1"/>
    </source>
</evidence>